<name>X1E9C1_9ZZZZ</name>
<feature type="region of interest" description="Disordered" evidence="1">
    <location>
        <begin position="122"/>
        <end position="158"/>
    </location>
</feature>
<organism evidence="3">
    <name type="scientific">marine sediment metagenome</name>
    <dbReference type="NCBI Taxonomy" id="412755"/>
    <lineage>
        <taxon>unclassified sequences</taxon>
        <taxon>metagenomes</taxon>
        <taxon>ecological metagenomes</taxon>
    </lineage>
</organism>
<feature type="transmembrane region" description="Helical" evidence="2">
    <location>
        <begin position="79"/>
        <end position="99"/>
    </location>
</feature>
<sequence length="158" mass="17642">FIYPKKKTSWNHYPLILIFGLWASIALFSIFTITLPSISLLGEPITHYTIGSILTLALLGFAIRWTMNPPSEEKQHPTFQQLAAVLAIMVIIIVFGEWVNQIVLITNPSLLGSPRARQKRRNPAICKVSANSQPTDGEGSVRRRAMDDTAKSRVALTR</sequence>
<gene>
    <name evidence="3" type="ORF">S01H4_61782</name>
</gene>
<comment type="caution">
    <text evidence="3">The sequence shown here is derived from an EMBL/GenBank/DDBJ whole genome shotgun (WGS) entry which is preliminary data.</text>
</comment>
<dbReference type="AlphaFoldDB" id="X1E9C1"/>
<feature type="transmembrane region" description="Helical" evidence="2">
    <location>
        <begin position="12"/>
        <end position="33"/>
    </location>
</feature>
<feature type="compositionally biased region" description="Basic and acidic residues" evidence="1">
    <location>
        <begin position="139"/>
        <end position="151"/>
    </location>
</feature>
<evidence type="ECO:0000313" key="3">
    <source>
        <dbReference type="EMBL" id="GAH13759.1"/>
    </source>
</evidence>
<feature type="non-terminal residue" evidence="3">
    <location>
        <position position="1"/>
    </location>
</feature>
<accession>X1E9C1</accession>
<feature type="transmembrane region" description="Helical" evidence="2">
    <location>
        <begin position="45"/>
        <end position="67"/>
    </location>
</feature>
<evidence type="ECO:0000256" key="1">
    <source>
        <dbReference type="SAM" id="MobiDB-lite"/>
    </source>
</evidence>
<keyword evidence="2" id="KW-0472">Membrane</keyword>
<keyword evidence="2" id="KW-0812">Transmembrane</keyword>
<protein>
    <submittedName>
        <fullName evidence="3">Uncharacterized protein</fullName>
    </submittedName>
</protein>
<dbReference type="EMBL" id="BART01036716">
    <property type="protein sequence ID" value="GAH13759.1"/>
    <property type="molecule type" value="Genomic_DNA"/>
</dbReference>
<reference evidence="3" key="1">
    <citation type="journal article" date="2014" name="Front. Microbiol.">
        <title>High frequency of phylogenetically diverse reductive dehalogenase-homologous genes in deep subseafloor sedimentary metagenomes.</title>
        <authorList>
            <person name="Kawai M."/>
            <person name="Futagami T."/>
            <person name="Toyoda A."/>
            <person name="Takaki Y."/>
            <person name="Nishi S."/>
            <person name="Hori S."/>
            <person name="Arai W."/>
            <person name="Tsubouchi T."/>
            <person name="Morono Y."/>
            <person name="Uchiyama I."/>
            <person name="Ito T."/>
            <person name="Fujiyama A."/>
            <person name="Inagaki F."/>
            <person name="Takami H."/>
        </authorList>
    </citation>
    <scope>NUCLEOTIDE SEQUENCE</scope>
    <source>
        <strain evidence="3">Expedition CK06-06</strain>
    </source>
</reference>
<keyword evidence="2" id="KW-1133">Transmembrane helix</keyword>
<proteinExistence type="predicted"/>
<evidence type="ECO:0000256" key="2">
    <source>
        <dbReference type="SAM" id="Phobius"/>
    </source>
</evidence>